<sequence>MKTITILLFTVILNACGASESKTSDSVDQNNNSSQETLNGSFMVSDMNNTSSLENLTLNFEETSNKVSGFSGCNRFFGDYTLENNTISFKDLASTKKMCLENENTLELKMMKALTETTNFRIKDNKIVLYNGEKELLTATKTSAAEMMQNDIKIEYKAHTRGSFKKIIIDNKKVTVQNVIDGKAEVKTCSDEDWKALMTLIEKTDLKAMTTLEAPSKAFQYDGAAMVNFSILIDGDTYNAPGFDAGNPNKAIEPLVTMVLNIAAETKG</sequence>
<dbReference type="Pfam" id="PF03724">
    <property type="entry name" value="META"/>
    <property type="match status" value="1"/>
</dbReference>
<evidence type="ECO:0000256" key="2">
    <source>
        <dbReference type="SAM" id="SignalP"/>
    </source>
</evidence>
<name>A0A9E8MUM4_9FLAO</name>
<dbReference type="EMBL" id="CP113088">
    <property type="protein sequence ID" value="WAC01224.1"/>
    <property type="molecule type" value="Genomic_DNA"/>
</dbReference>
<feature type="signal peptide" evidence="2">
    <location>
        <begin position="1"/>
        <end position="17"/>
    </location>
</feature>
<reference evidence="4" key="1">
    <citation type="submission" date="2022-11" db="EMBL/GenBank/DDBJ databases">
        <title>Lacinutrix neustonica HL-RS19T sp. nov., isolated from the surface microlayer sample of brackish Lake Shihwa.</title>
        <authorList>
            <person name="Choi J.Y."/>
            <person name="Hwang C.Y."/>
        </authorList>
    </citation>
    <scope>NUCLEOTIDE SEQUENCE</scope>
    <source>
        <strain evidence="4">HL-RS19</strain>
    </source>
</reference>
<dbReference type="InterPro" id="IPR038670">
    <property type="entry name" value="HslJ-like_sf"/>
</dbReference>
<dbReference type="Proteomes" id="UP001164705">
    <property type="component" value="Chromosome"/>
</dbReference>
<dbReference type="KEGG" id="lnu:N7U66_13935"/>
<evidence type="ECO:0000313" key="5">
    <source>
        <dbReference type="Proteomes" id="UP001164705"/>
    </source>
</evidence>
<evidence type="ECO:0000256" key="1">
    <source>
        <dbReference type="SAM" id="MobiDB-lite"/>
    </source>
</evidence>
<dbReference type="Gene3D" id="2.40.128.270">
    <property type="match status" value="1"/>
</dbReference>
<evidence type="ECO:0000259" key="3">
    <source>
        <dbReference type="Pfam" id="PF03724"/>
    </source>
</evidence>
<dbReference type="InterPro" id="IPR005184">
    <property type="entry name" value="DUF306_Meta_HslJ"/>
</dbReference>
<feature type="chain" id="PRO_5039637538" evidence="2">
    <location>
        <begin position="18"/>
        <end position="268"/>
    </location>
</feature>
<proteinExistence type="predicted"/>
<gene>
    <name evidence="4" type="ORF">N7U66_13935</name>
</gene>
<keyword evidence="5" id="KW-1185">Reference proteome</keyword>
<dbReference type="PANTHER" id="PTHR35535:SF1">
    <property type="entry name" value="HEAT SHOCK PROTEIN HSLJ"/>
    <property type="match status" value="1"/>
</dbReference>
<protein>
    <submittedName>
        <fullName evidence="4">META domain-containing protein</fullName>
    </submittedName>
</protein>
<dbReference type="RefSeq" id="WP_267675840.1">
    <property type="nucleotide sequence ID" value="NZ_CP113088.1"/>
</dbReference>
<dbReference type="PANTHER" id="PTHR35535">
    <property type="entry name" value="HEAT SHOCK PROTEIN HSLJ"/>
    <property type="match status" value="1"/>
</dbReference>
<feature type="compositionally biased region" description="Low complexity" evidence="1">
    <location>
        <begin position="24"/>
        <end position="35"/>
    </location>
</feature>
<dbReference type="AlphaFoldDB" id="A0A9E8MUM4"/>
<accession>A0A9E8MUM4</accession>
<dbReference type="InterPro" id="IPR053147">
    <property type="entry name" value="Hsp_HslJ-like"/>
</dbReference>
<feature type="region of interest" description="Disordered" evidence="1">
    <location>
        <begin position="21"/>
        <end position="41"/>
    </location>
</feature>
<organism evidence="4 5">
    <name type="scientific">Lacinutrix neustonica</name>
    <dbReference type="NCBI Taxonomy" id="2980107"/>
    <lineage>
        <taxon>Bacteria</taxon>
        <taxon>Pseudomonadati</taxon>
        <taxon>Bacteroidota</taxon>
        <taxon>Flavobacteriia</taxon>
        <taxon>Flavobacteriales</taxon>
        <taxon>Flavobacteriaceae</taxon>
        <taxon>Lacinutrix</taxon>
    </lineage>
</organism>
<evidence type="ECO:0000313" key="4">
    <source>
        <dbReference type="EMBL" id="WAC01224.1"/>
    </source>
</evidence>
<keyword evidence="2" id="KW-0732">Signal</keyword>
<feature type="domain" description="DUF306" evidence="3">
    <location>
        <begin position="40"/>
        <end position="137"/>
    </location>
</feature>